<gene>
    <name evidence="1" type="ORF">BDN72DRAFT_794094</name>
</gene>
<proteinExistence type="predicted"/>
<protein>
    <submittedName>
        <fullName evidence="1">Ubiquinone biosynthesis hydrox</fullName>
    </submittedName>
</protein>
<organism evidence="1 2">
    <name type="scientific">Pluteus cervinus</name>
    <dbReference type="NCBI Taxonomy" id="181527"/>
    <lineage>
        <taxon>Eukaryota</taxon>
        <taxon>Fungi</taxon>
        <taxon>Dikarya</taxon>
        <taxon>Basidiomycota</taxon>
        <taxon>Agaricomycotina</taxon>
        <taxon>Agaricomycetes</taxon>
        <taxon>Agaricomycetidae</taxon>
        <taxon>Agaricales</taxon>
        <taxon>Pluteineae</taxon>
        <taxon>Pluteaceae</taxon>
        <taxon>Pluteus</taxon>
    </lineage>
</organism>
<name>A0ACD3B165_9AGAR</name>
<keyword evidence="1" id="KW-0830">Ubiquinone</keyword>
<sequence>MLLVPSSTSRICCVVAKNHSKLFLKPTRRLSTPSGSGHEECDVVIVGGGPAGLALASALGSSQVVRENLRVALVEGGDLSKLRDWSPKSGAFSNRVSSLTNASQAFLQGVGAWDFVDAERTAPIEEMQVWDGISDARINFVAEDLGLTSEDGMARLTENFNLQRALLRHLNTFPQVELIDKTRVQTIVRDADDRGGWPLVQLDNGRTLRTRLLVGADGFNSPVRSYAQIPSFGWSYDTQAIVATLIHEPRGAFQSPNTTAYQRFLPTGPIAFLPLSATSSSLVWSTKPGLASALLASDPSVLAGLINAAFRLPEISLRYLHNRILQGHASGQVLTPAEIREEIFWREQSHSIDAHSAYSSSHAVAAIDAQGEQADAIEGKRFNNAGIPPEDAELFPPLVTSLLPGTVASFPLRFNHTETYIGEGSGSRTVLVGDAAHTVHPLAGQGLNLGLADVECLAKCIENALQQGGDIGSYTALMPYAQERYLKNHTVMSAIDKLHKIYTSTAEPVVWARSVGVEVLNELDTVKAALMLTAGAKQNQYNRNGASGEQQRPDAAMWEAAAKGVESVVAANNTVKVLGRGLAGMVGMGLYNLLKESGYAPPSTPSATSTNDRHANGSSNDSNGSVPPDSTQPRK</sequence>
<accession>A0ACD3B165</accession>
<keyword evidence="2" id="KW-1185">Reference proteome</keyword>
<evidence type="ECO:0000313" key="1">
    <source>
        <dbReference type="EMBL" id="TFK71371.1"/>
    </source>
</evidence>
<dbReference type="EMBL" id="ML208299">
    <property type="protein sequence ID" value="TFK71371.1"/>
    <property type="molecule type" value="Genomic_DNA"/>
</dbReference>
<evidence type="ECO:0000313" key="2">
    <source>
        <dbReference type="Proteomes" id="UP000308600"/>
    </source>
</evidence>
<dbReference type="Proteomes" id="UP000308600">
    <property type="component" value="Unassembled WGS sequence"/>
</dbReference>
<reference evidence="1 2" key="1">
    <citation type="journal article" date="2019" name="Nat. Ecol. Evol.">
        <title>Megaphylogeny resolves global patterns of mushroom evolution.</title>
        <authorList>
            <person name="Varga T."/>
            <person name="Krizsan K."/>
            <person name="Foldi C."/>
            <person name="Dima B."/>
            <person name="Sanchez-Garcia M."/>
            <person name="Sanchez-Ramirez S."/>
            <person name="Szollosi G.J."/>
            <person name="Szarkandi J.G."/>
            <person name="Papp V."/>
            <person name="Albert L."/>
            <person name="Andreopoulos W."/>
            <person name="Angelini C."/>
            <person name="Antonin V."/>
            <person name="Barry K.W."/>
            <person name="Bougher N.L."/>
            <person name="Buchanan P."/>
            <person name="Buyck B."/>
            <person name="Bense V."/>
            <person name="Catcheside P."/>
            <person name="Chovatia M."/>
            <person name="Cooper J."/>
            <person name="Damon W."/>
            <person name="Desjardin D."/>
            <person name="Finy P."/>
            <person name="Geml J."/>
            <person name="Haridas S."/>
            <person name="Hughes K."/>
            <person name="Justo A."/>
            <person name="Karasinski D."/>
            <person name="Kautmanova I."/>
            <person name="Kiss B."/>
            <person name="Kocsube S."/>
            <person name="Kotiranta H."/>
            <person name="LaButti K.M."/>
            <person name="Lechner B.E."/>
            <person name="Liimatainen K."/>
            <person name="Lipzen A."/>
            <person name="Lukacs Z."/>
            <person name="Mihaltcheva S."/>
            <person name="Morgado L.N."/>
            <person name="Niskanen T."/>
            <person name="Noordeloos M.E."/>
            <person name="Ohm R.A."/>
            <person name="Ortiz-Santana B."/>
            <person name="Ovrebo C."/>
            <person name="Racz N."/>
            <person name="Riley R."/>
            <person name="Savchenko A."/>
            <person name="Shiryaev A."/>
            <person name="Soop K."/>
            <person name="Spirin V."/>
            <person name="Szebenyi C."/>
            <person name="Tomsovsky M."/>
            <person name="Tulloss R.E."/>
            <person name="Uehling J."/>
            <person name="Grigoriev I.V."/>
            <person name="Vagvolgyi C."/>
            <person name="Papp T."/>
            <person name="Martin F.M."/>
            <person name="Miettinen O."/>
            <person name="Hibbett D.S."/>
            <person name="Nagy L.G."/>
        </authorList>
    </citation>
    <scope>NUCLEOTIDE SEQUENCE [LARGE SCALE GENOMIC DNA]</scope>
    <source>
        <strain evidence="1 2">NL-1719</strain>
    </source>
</reference>